<dbReference type="EMBL" id="NKHZ01000032">
    <property type="protein sequence ID" value="PNS19270.1"/>
    <property type="molecule type" value="Genomic_DNA"/>
</dbReference>
<evidence type="ECO:0000256" key="1">
    <source>
        <dbReference type="SAM" id="MobiDB-lite"/>
    </source>
</evidence>
<feature type="compositionally biased region" description="Low complexity" evidence="1">
    <location>
        <begin position="136"/>
        <end position="169"/>
    </location>
</feature>
<accession>A0A2K1QWD9</accession>
<dbReference type="OrthoDB" id="5427833at2759"/>
<feature type="region of interest" description="Disordered" evidence="1">
    <location>
        <begin position="97"/>
        <end position="172"/>
    </location>
</feature>
<keyword evidence="2" id="KW-1133">Transmembrane helix</keyword>
<dbReference type="InParanoid" id="A0A2K1QWD9"/>
<feature type="compositionally biased region" description="Low complexity" evidence="1">
    <location>
        <begin position="113"/>
        <end position="129"/>
    </location>
</feature>
<feature type="chain" id="PRO_5014335265" evidence="3">
    <location>
        <begin position="18"/>
        <end position="263"/>
    </location>
</feature>
<feature type="transmembrane region" description="Helical" evidence="2">
    <location>
        <begin position="240"/>
        <end position="262"/>
    </location>
</feature>
<comment type="caution">
    <text evidence="4">The sequence shown here is derived from an EMBL/GenBank/DDBJ whole genome shotgun (WGS) entry which is preliminary data.</text>
</comment>
<proteinExistence type="predicted"/>
<name>A0A2K1QWD9_9PEZI</name>
<feature type="signal peptide" evidence="3">
    <location>
        <begin position="1"/>
        <end position="17"/>
    </location>
</feature>
<keyword evidence="3" id="KW-0732">Signal</keyword>
<reference evidence="4" key="1">
    <citation type="submission" date="2017-06" db="EMBL/GenBank/DDBJ databases">
        <title>Draft genome sequence of a variant of Elsinoe murrayae.</title>
        <authorList>
            <person name="Cheng Q."/>
        </authorList>
    </citation>
    <scope>NUCLEOTIDE SEQUENCE [LARGE SCALE GENOMIC DNA]</scope>
    <source>
        <strain evidence="4">CQ-2017a</strain>
    </source>
</reference>
<gene>
    <name evidence="4" type="ORF">CAC42_2447</name>
</gene>
<keyword evidence="2" id="KW-0472">Membrane</keyword>
<keyword evidence="2" id="KW-0812">Transmembrane</keyword>
<keyword evidence="5" id="KW-1185">Reference proteome</keyword>
<organism evidence="4 5">
    <name type="scientific">Sphaceloma murrayae</name>
    <dbReference type="NCBI Taxonomy" id="2082308"/>
    <lineage>
        <taxon>Eukaryota</taxon>
        <taxon>Fungi</taxon>
        <taxon>Dikarya</taxon>
        <taxon>Ascomycota</taxon>
        <taxon>Pezizomycotina</taxon>
        <taxon>Dothideomycetes</taxon>
        <taxon>Dothideomycetidae</taxon>
        <taxon>Myriangiales</taxon>
        <taxon>Elsinoaceae</taxon>
        <taxon>Sphaceloma</taxon>
    </lineage>
</organism>
<protein>
    <submittedName>
        <fullName evidence="4">Structural maintenance of chromosomes protein 4</fullName>
    </submittedName>
</protein>
<feature type="compositionally biased region" description="Acidic residues" evidence="1">
    <location>
        <begin position="101"/>
        <end position="110"/>
    </location>
</feature>
<evidence type="ECO:0000256" key="3">
    <source>
        <dbReference type="SAM" id="SignalP"/>
    </source>
</evidence>
<evidence type="ECO:0000256" key="2">
    <source>
        <dbReference type="SAM" id="Phobius"/>
    </source>
</evidence>
<sequence>MLPKTLLLLPLLPSALAVSLADFAPRASSLPSACQSVYTANIPMCQPSDFEKRKCSKDCVNALNALRASVSKACRGVTGQNILAALMAGRGTQDLCPNSGDYDDDDDDDDKTSTYASAPASTPTTTTTTPSPPPSSATTTTQPPSPSSTATSAPQTPSSSSSSPSSTSSERTTVVFATNTVVPLPSGSEVPTSIIFDSNTPTEVAATATRTATRSAAATTVNNGGSPFSSEPGMESLNGGAAGLAVHTGMMLAAVGGVVLLAL</sequence>
<dbReference type="AlphaFoldDB" id="A0A2K1QWD9"/>
<dbReference type="Proteomes" id="UP000243797">
    <property type="component" value="Unassembled WGS sequence"/>
</dbReference>
<evidence type="ECO:0000313" key="5">
    <source>
        <dbReference type="Proteomes" id="UP000243797"/>
    </source>
</evidence>
<dbReference type="STRING" id="2082308.A0A2K1QWD9"/>
<evidence type="ECO:0000313" key="4">
    <source>
        <dbReference type="EMBL" id="PNS19270.1"/>
    </source>
</evidence>